<keyword evidence="1" id="KW-0812">Transmembrane</keyword>
<feature type="transmembrane region" description="Helical" evidence="1">
    <location>
        <begin position="266"/>
        <end position="288"/>
    </location>
</feature>
<gene>
    <name evidence="2" type="ORF">GCM10017581_063530</name>
</gene>
<comment type="caution">
    <text evidence="2">The sequence shown here is derived from an EMBL/GenBank/DDBJ whole genome shotgun (WGS) entry which is preliminary data.</text>
</comment>
<feature type="transmembrane region" description="Helical" evidence="1">
    <location>
        <begin position="209"/>
        <end position="229"/>
    </location>
</feature>
<dbReference type="Proteomes" id="UP001143480">
    <property type="component" value="Unassembled WGS sequence"/>
</dbReference>
<dbReference type="RefSeq" id="WP_271189694.1">
    <property type="nucleotide sequence ID" value="NZ_BSFP01000047.1"/>
</dbReference>
<evidence type="ECO:0000256" key="1">
    <source>
        <dbReference type="SAM" id="Phobius"/>
    </source>
</evidence>
<feature type="transmembrane region" description="Helical" evidence="1">
    <location>
        <begin position="236"/>
        <end position="254"/>
    </location>
</feature>
<evidence type="ECO:0000313" key="2">
    <source>
        <dbReference type="EMBL" id="GLL04606.1"/>
    </source>
</evidence>
<dbReference type="AlphaFoldDB" id="A0A9W6KM82"/>
<keyword evidence="1" id="KW-1133">Transmembrane helix</keyword>
<keyword evidence="1" id="KW-0472">Membrane</keyword>
<protein>
    <submittedName>
        <fullName evidence="2">Uncharacterized protein</fullName>
    </submittedName>
</protein>
<organism evidence="2 3">
    <name type="scientific">Dactylosporangium matsuzakiense</name>
    <dbReference type="NCBI Taxonomy" id="53360"/>
    <lineage>
        <taxon>Bacteria</taxon>
        <taxon>Bacillati</taxon>
        <taxon>Actinomycetota</taxon>
        <taxon>Actinomycetes</taxon>
        <taxon>Micromonosporales</taxon>
        <taxon>Micromonosporaceae</taxon>
        <taxon>Dactylosporangium</taxon>
    </lineage>
</organism>
<reference evidence="2" key="1">
    <citation type="journal article" date="2014" name="Int. J. Syst. Evol. Microbiol.">
        <title>Complete genome sequence of Corynebacterium casei LMG S-19264T (=DSM 44701T), isolated from a smear-ripened cheese.</title>
        <authorList>
            <consortium name="US DOE Joint Genome Institute (JGI-PGF)"/>
            <person name="Walter F."/>
            <person name="Albersmeier A."/>
            <person name="Kalinowski J."/>
            <person name="Ruckert C."/>
        </authorList>
    </citation>
    <scope>NUCLEOTIDE SEQUENCE</scope>
    <source>
        <strain evidence="2">VKM Ac-1321</strain>
    </source>
</reference>
<accession>A0A9W6KM82</accession>
<sequence length="298" mass="30668">MRGRGIVLVVLGAVAAVAVLCSLGSARMAALNLRSAYPVTAVEEGQRAGTVVVGTRGRYGPVDWILDDAATVTVPEPGDGRAPGGPRTQGCFGDTCYRVPGGALRVEGSTDGGRSWSTVWEVSGREYDRLVGIYPDLDDPAVDLASTSLVVHAVGGGHIVFVANGRDGLLERDVSGAWRRIGSPDSGEGCCWLSPAPRLRGEPGPFDPAPYVAGIVALVVLAAGGVTAARRRRWAALAEVGVLAVLVGWLAFLGATMPDVGMFPGILYGAPVVVAAGVGGVLLAAWIARRRVGPRQPG</sequence>
<dbReference type="EMBL" id="BSFP01000047">
    <property type="protein sequence ID" value="GLL04606.1"/>
    <property type="molecule type" value="Genomic_DNA"/>
</dbReference>
<proteinExistence type="predicted"/>
<reference evidence="2" key="2">
    <citation type="submission" date="2023-01" db="EMBL/GenBank/DDBJ databases">
        <authorList>
            <person name="Sun Q."/>
            <person name="Evtushenko L."/>
        </authorList>
    </citation>
    <scope>NUCLEOTIDE SEQUENCE</scope>
    <source>
        <strain evidence="2">VKM Ac-1321</strain>
    </source>
</reference>
<name>A0A9W6KM82_9ACTN</name>
<keyword evidence="3" id="KW-1185">Reference proteome</keyword>
<evidence type="ECO:0000313" key="3">
    <source>
        <dbReference type="Proteomes" id="UP001143480"/>
    </source>
</evidence>